<dbReference type="Proteomes" id="UP000601435">
    <property type="component" value="Unassembled WGS sequence"/>
</dbReference>
<keyword evidence="3" id="KW-1185">Reference proteome</keyword>
<evidence type="ECO:0000313" key="2">
    <source>
        <dbReference type="EMBL" id="CAE7317367.1"/>
    </source>
</evidence>
<evidence type="ECO:0000313" key="3">
    <source>
        <dbReference type="Proteomes" id="UP000601435"/>
    </source>
</evidence>
<feature type="compositionally biased region" description="Basic and acidic residues" evidence="1">
    <location>
        <begin position="162"/>
        <end position="187"/>
    </location>
</feature>
<dbReference type="EMBL" id="CAJNJA010013282">
    <property type="protein sequence ID" value="CAE7317367.1"/>
    <property type="molecule type" value="Genomic_DNA"/>
</dbReference>
<reference evidence="2" key="1">
    <citation type="submission" date="2021-02" db="EMBL/GenBank/DDBJ databases">
        <authorList>
            <person name="Dougan E. K."/>
            <person name="Rhodes N."/>
            <person name="Thang M."/>
            <person name="Chan C."/>
        </authorList>
    </citation>
    <scope>NUCLEOTIDE SEQUENCE</scope>
</reference>
<name>A0A812NEV3_9DINO</name>
<proteinExistence type="predicted"/>
<sequence>EACGGEPSRARMPSQAGHCRGDRRGGGVATWQRAGAERQRPLASESDGPAAGRQHHHSAPGEGDTDRRRSRVVSPPRRVTGLVQVQGQIGVCPSARTSRSRQGGSCLWQRSAPPAAGFLDCKDYAKRPQAFEVGLAKRREQGSAESQMQQEDTTHARQKRRSDKDADADRESKMLRRSTDEEKERQRYSKQIFEKYGQVRTRPSAGTAQDDDVDRIQLG</sequence>
<evidence type="ECO:0000256" key="1">
    <source>
        <dbReference type="SAM" id="MobiDB-lite"/>
    </source>
</evidence>
<feature type="non-terminal residue" evidence="2">
    <location>
        <position position="1"/>
    </location>
</feature>
<feature type="region of interest" description="Disordered" evidence="1">
    <location>
        <begin position="1"/>
        <end position="107"/>
    </location>
</feature>
<gene>
    <name evidence="2" type="primary">PRPF38B</name>
    <name evidence="2" type="ORF">SNEC2469_LOCUS7929</name>
</gene>
<dbReference type="OrthoDB" id="437402at2759"/>
<comment type="caution">
    <text evidence="2">The sequence shown here is derived from an EMBL/GenBank/DDBJ whole genome shotgun (WGS) entry which is preliminary data.</text>
</comment>
<accession>A0A812NEV3</accession>
<feature type="region of interest" description="Disordered" evidence="1">
    <location>
        <begin position="132"/>
        <end position="219"/>
    </location>
</feature>
<dbReference type="AlphaFoldDB" id="A0A812NEV3"/>
<protein>
    <submittedName>
        <fullName evidence="2">PRPF38B protein</fullName>
    </submittedName>
</protein>
<organism evidence="2 3">
    <name type="scientific">Symbiodinium necroappetens</name>
    <dbReference type="NCBI Taxonomy" id="1628268"/>
    <lineage>
        <taxon>Eukaryota</taxon>
        <taxon>Sar</taxon>
        <taxon>Alveolata</taxon>
        <taxon>Dinophyceae</taxon>
        <taxon>Suessiales</taxon>
        <taxon>Symbiodiniaceae</taxon>
        <taxon>Symbiodinium</taxon>
    </lineage>
</organism>